<feature type="signal peptide" evidence="2">
    <location>
        <begin position="1"/>
        <end position="26"/>
    </location>
</feature>
<feature type="domain" description="Alpha-N-acetylglucosaminidase N-terminal" evidence="4">
    <location>
        <begin position="73"/>
        <end position="153"/>
    </location>
</feature>
<name>A0A919FIN6_9ACTN</name>
<evidence type="ECO:0000256" key="1">
    <source>
        <dbReference type="ARBA" id="ARBA00022801"/>
    </source>
</evidence>
<dbReference type="Pfam" id="PF12971">
    <property type="entry name" value="NAGLU_N"/>
    <property type="match status" value="1"/>
</dbReference>
<dbReference type="GO" id="GO:0016787">
    <property type="term" value="F:hydrolase activity"/>
    <property type="evidence" value="ECO:0007669"/>
    <property type="project" value="UniProtKB-KW"/>
</dbReference>
<dbReference type="Pfam" id="PF12972">
    <property type="entry name" value="NAGLU_C"/>
    <property type="match status" value="1"/>
</dbReference>
<dbReference type="RefSeq" id="WP_229927286.1">
    <property type="nucleotide sequence ID" value="NZ_BNBO01000007.1"/>
</dbReference>
<dbReference type="Proteomes" id="UP000617734">
    <property type="component" value="Unassembled WGS sequence"/>
</dbReference>
<dbReference type="Gene3D" id="3.20.20.80">
    <property type="entry name" value="Glycosidases"/>
    <property type="match status" value="1"/>
</dbReference>
<dbReference type="Pfam" id="PF05089">
    <property type="entry name" value="NAGLU"/>
    <property type="match status" value="1"/>
</dbReference>
<accession>A0A919FIN6</accession>
<proteinExistence type="predicted"/>
<dbReference type="PANTHER" id="PTHR12872">
    <property type="entry name" value="ALPHA-N-ACETYLGLUCOSAMINIDASE"/>
    <property type="match status" value="1"/>
</dbReference>
<sequence>MPAVLALLTALAACCALVPAAGPARATPLPAAAAGGPVRQTRPVRQADAVRNADAVQKADAVQQTAAPFDTAPAVAALGRLLPARAAQFTLTAAPRTGADTYSVSGTAGAVAVRGTSPAALLTGVGWYLENVAGVDIGLPGDSTAALPAVLPAVPAPVTRAAVVPHRYALNDTDDGYSGAYRDFAAYQHEIDVLALHGVNEVFVQAGAEYPYYRALQEFGYGADELRGWIPAPAHQSWWLLQNMSGFGGPVSEQLLTARAALGRRITDQLRSLGMTPVLPGYFGTVPPGFAARNPGARTVPQGDWVGFTRPDWLDPTGPVFGRLAAAWYRAQREAFGDSTMFKMDLLHEGGQAGPVDVTAAAAAVQRALLTARPGATWAILGWQDNPSDALLAGVDRSRMLIVDGLSDRYEGLDRDADWHGTPYAFGSIPNFGGHTTIGANAGVWARRFQEWRTRPGSALQGIAYLPEGTGADPAAFALFTRLAWQDGPVDLAGWFGGYAARRYGAADPHAAAAWDALRQGPYAMPSDTWSEAQDGLFAARPSLTVTSAAGWSPPSIRYDPALVRRALDELLAVAPALRTGDAYRFDLVNLARQALADHGRALLPRIRAAYEAGDLAGFRSAAAGWQDALGLLDELLGSDRRFLLGPWLAAARAQGASPAEADQLEYDARSILTSWGGRGPSDGGGLHDYAGREWSGLVSGLYAERWGVYFDSLDAALATGTPPAPVDWFSIDDDWARRTDAHPVTAGGDPVALARAAAAAVAAGARAPGRG</sequence>
<keyword evidence="1" id="KW-0378">Hydrolase</keyword>
<keyword evidence="2" id="KW-0732">Signal</keyword>
<gene>
    <name evidence="6" type="ORF">GCM10018781_18990</name>
</gene>
<dbReference type="PANTHER" id="PTHR12872:SF1">
    <property type="entry name" value="ALPHA-N-ACETYLGLUCOSAMINIDASE"/>
    <property type="match status" value="1"/>
</dbReference>
<dbReference type="InterPro" id="IPR029018">
    <property type="entry name" value="Hex-like_dom2"/>
</dbReference>
<comment type="caution">
    <text evidence="6">The sequence shown here is derived from an EMBL/GenBank/DDBJ whole genome shotgun (WGS) entry which is preliminary data.</text>
</comment>
<dbReference type="InterPro" id="IPR024733">
    <property type="entry name" value="NAGLU_tim-barrel"/>
</dbReference>
<dbReference type="AlphaFoldDB" id="A0A919FIN6"/>
<evidence type="ECO:0000256" key="2">
    <source>
        <dbReference type="SAM" id="SignalP"/>
    </source>
</evidence>
<dbReference type="EMBL" id="BNBO01000007">
    <property type="protein sequence ID" value="GHH65945.1"/>
    <property type="molecule type" value="Genomic_DNA"/>
</dbReference>
<keyword evidence="7" id="KW-1185">Reference proteome</keyword>
<dbReference type="Gene3D" id="3.30.379.10">
    <property type="entry name" value="Chitobiase/beta-hexosaminidase domain 2-like"/>
    <property type="match status" value="1"/>
</dbReference>
<evidence type="ECO:0000259" key="4">
    <source>
        <dbReference type="Pfam" id="PF12971"/>
    </source>
</evidence>
<evidence type="ECO:0000313" key="6">
    <source>
        <dbReference type="EMBL" id="GHH65945.1"/>
    </source>
</evidence>
<dbReference type="InterPro" id="IPR024732">
    <property type="entry name" value="NAGLU_C"/>
</dbReference>
<reference evidence="6" key="2">
    <citation type="submission" date="2020-09" db="EMBL/GenBank/DDBJ databases">
        <authorList>
            <person name="Sun Q."/>
            <person name="Ohkuma M."/>
        </authorList>
    </citation>
    <scope>NUCLEOTIDE SEQUENCE</scope>
    <source>
        <strain evidence="6">JCM 4646</strain>
    </source>
</reference>
<evidence type="ECO:0000259" key="5">
    <source>
        <dbReference type="Pfam" id="PF12972"/>
    </source>
</evidence>
<dbReference type="GeneID" id="95352382"/>
<evidence type="ECO:0000259" key="3">
    <source>
        <dbReference type="Pfam" id="PF05089"/>
    </source>
</evidence>
<feature type="chain" id="PRO_5037251551" evidence="2">
    <location>
        <begin position="27"/>
        <end position="772"/>
    </location>
</feature>
<protein>
    <submittedName>
        <fullName evidence="6">Alpha-N-acetylglucosaminidase</fullName>
    </submittedName>
</protein>
<dbReference type="Gene3D" id="1.20.120.670">
    <property type="entry name" value="N-acetyl-b-d-glucoasminidase"/>
    <property type="match status" value="1"/>
</dbReference>
<evidence type="ECO:0000313" key="7">
    <source>
        <dbReference type="Proteomes" id="UP000617734"/>
    </source>
</evidence>
<reference evidence="6" key="1">
    <citation type="journal article" date="2014" name="Int. J. Syst. Evol. Microbiol.">
        <title>Complete genome sequence of Corynebacterium casei LMG S-19264T (=DSM 44701T), isolated from a smear-ripened cheese.</title>
        <authorList>
            <consortium name="US DOE Joint Genome Institute (JGI-PGF)"/>
            <person name="Walter F."/>
            <person name="Albersmeier A."/>
            <person name="Kalinowski J."/>
            <person name="Ruckert C."/>
        </authorList>
    </citation>
    <scope>NUCLEOTIDE SEQUENCE</scope>
    <source>
        <strain evidence="6">JCM 4646</strain>
    </source>
</reference>
<dbReference type="GO" id="GO:0005975">
    <property type="term" value="P:carbohydrate metabolic process"/>
    <property type="evidence" value="ECO:0007669"/>
    <property type="project" value="UniProtKB-ARBA"/>
</dbReference>
<feature type="domain" description="Alpha-N-acetylglucosaminidase tim-barrel" evidence="3">
    <location>
        <begin position="167"/>
        <end position="486"/>
    </location>
</feature>
<feature type="domain" description="Alpha-N-acetylglucosaminidase C-terminal" evidence="5">
    <location>
        <begin position="495"/>
        <end position="757"/>
    </location>
</feature>
<dbReference type="InterPro" id="IPR024240">
    <property type="entry name" value="NAGLU_N"/>
</dbReference>
<organism evidence="6 7">
    <name type="scientific">Kitasatospora indigofera</name>
    <dbReference type="NCBI Taxonomy" id="67307"/>
    <lineage>
        <taxon>Bacteria</taxon>
        <taxon>Bacillati</taxon>
        <taxon>Actinomycetota</taxon>
        <taxon>Actinomycetes</taxon>
        <taxon>Kitasatosporales</taxon>
        <taxon>Streptomycetaceae</taxon>
        <taxon>Kitasatospora</taxon>
    </lineage>
</organism>
<dbReference type="InterPro" id="IPR007781">
    <property type="entry name" value="NAGLU"/>
</dbReference>